<dbReference type="Gene3D" id="2.60.120.580">
    <property type="entry name" value="Acetamidase/Formamidase-like domains"/>
    <property type="match status" value="1"/>
</dbReference>
<dbReference type="OrthoDB" id="9975579at2759"/>
<dbReference type="GO" id="GO:0016811">
    <property type="term" value="F:hydrolase activity, acting on carbon-nitrogen (but not peptide) bonds, in linear amides"/>
    <property type="evidence" value="ECO:0007669"/>
    <property type="project" value="InterPro"/>
</dbReference>
<dbReference type="PANTHER" id="PTHR31891">
    <property type="entry name" value="FORMAMIDASE C869.04-RELATED"/>
    <property type="match status" value="1"/>
</dbReference>
<dbReference type="EMBL" id="AZGZ01000002">
    <property type="protein sequence ID" value="KZZ97106.1"/>
    <property type="molecule type" value="Genomic_DNA"/>
</dbReference>
<dbReference type="Pfam" id="PF03069">
    <property type="entry name" value="FmdA_AmdA"/>
    <property type="match status" value="1"/>
</dbReference>
<dbReference type="SUPFAM" id="SSF141130">
    <property type="entry name" value="Acetamidase/Formamidase-like"/>
    <property type="match status" value="1"/>
</dbReference>
<evidence type="ECO:0000313" key="1">
    <source>
        <dbReference type="EMBL" id="KZZ97106.1"/>
    </source>
</evidence>
<dbReference type="Proteomes" id="UP000242877">
    <property type="component" value="Unassembled WGS sequence"/>
</dbReference>
<dbReference type="VEuPathDB" id="FungiDB:AAP_00749"/>
<dbReference type="InterPro" id="IPR004304">
    <property type="entry name" value="FmdA_AmdA"/>
</dbReference>
<proteinExistence type="predicted"/>
<evidence type="ECO:0000313" key="2">
    <source>
        <dbReference type="Proteomes" id="UP000242877"/>
    </source>
</evidence>
<reference evidence="1 2" key="1">
    <citation type="journal article" date="2016" name="Genome Biol. Evol.">
        <title>Divergent and convergent evolution of fungal pathogenicity.</title>
        <authorList>
            <person name="Shang Y."/>
            <person name="Xiao G."/>
            <person name="Zheng P."/>
            <person name="Cen K."/>
            <person name="Zhan S."/>
            <person name="Wang C."/>
        </authorList>
    </citation>
    <scope>NUCLEOTIDE SEQUENCE [LARGE SCALE GENOMIC DNA]</scope>
    <source>
        <strain evidence="1 2">ARSEF 7405</strain>
    </source>
</reference>
<accession>A0A168CWZ9</accession>
<organism evidence="1 2">
    <name type="scientific">Ascosphaera apis ARSEF 7405</name>
    <dbReference type="NCBI Taxonomy" id="392613"/>
    <lineage>
        <taxon>Eukaryota</taxon>
        <taxon>Fungi</taxon>
        <taxon>Dikarya</taxon>
        <taxon>Ascomycota</taxon>
        <taxon>Pezizomycotina</taxon>
        <taxon>Eurotiomycetes</taxon>
        <taxon>Eurotiomycetidae</taxon>
        <taxon>Onygenales</taxon>
        <taxon>Ascosphaeraceae</taxon>
        <taxon>Ascosphaera</taxon>
    </lineage>
</organism>
<dbReference type="AlphaFoldDB" id="A0A168CWZ9"/>
<keyword evidence="2" id="KW-1185">Reference proteome</keyword>
<dbReference type="PANTHER" id="PTHR31891:SF1">
    <property type="entry name" value="FORMAMIDASE C869.04-RELATED"/>
    <property type="match status" value="1"/>
</dbReference>
<sequence>MPPIRTAIAVDLKKPAKDQPCLHNRWHPEIPPAARVEPGETVHVQCVDWTGGQISDNDSADDIRDVDLTHIHYLSGPFEVATAEPGDALVVDIIDVQPLPEQPWGFTGVFAKTNGGGFLDEFYPDAVEQKQFGTLKAFMQVLGMFLMSGSLDLYTLAS</sequence>
<protein>
    <submittedName>
        <fullName evidence="1">Formamidase</fullName>
    </submittedName>
</protein>
<gene>
    <name evidence="1" type="ORF">AAP_00749</name>
</gene>
<name>A0A168CWZ9_9EURO</name>
<comment type="caution">
    <text evidence="1">The sequence shown here is derived from an EMBL/GenBank/DDBJ whole genome shotgun (WGS) entry which is preliminary data.</text>
</comment>